<evidence type="ECO:0000256" key="1">
    <source>
        <dbReference type="ARBA" id="ARBA00007689"/>
    </source>
</evidence>
<dbReference type="AlphaFoldDB" id="A0A0G0IQL2"/>
<dbReference type="EMBL" id="LBSV01000002">
    <property type="protein sequence ID" value="KKQ26474.1"/>
    <property type="molecule type" value="Genomic_DNA"/>
</dbReference>
<feature type="domain" description="YCII-related" evidence="2">
    <location>
        <begin position="1"/>
        <end position="89"/>
    </location>
</feature>
<proteinExistence type="inferred from homology"/>
<dbReference type="InterPro" id="IPR051807">
    <property type="entry name" value="Sec-metab_biosynth-assoc"/>
</dbReference>
<gene>
    <name evidence="3" type="ORF">US40_C0002G0008</name>
</gene>
<dbReference type="InterPro" id="IPR005545">
    <property type="entry name" value="YCII"/>
</dbReference>
<dbReference type="Pfam" id="PF03795">
    <property type="entry name" value="YCII"/>
    <property type="match status" value="1"/>
</dbReference>
<name>A0A0G0IQL2_9BACT</name>
<protein>
    <submittedName>
        <fullName evidence="3">YCII-related protein</fullName>
    </submittedName>
</protein>
<evidence type="ECO:0000259" key="2">
    <source>
        <dbReference type="Pfam" id="PF03795"/>
    </source>
</evidence>
<dbReference type="Gene3D" id="3.30.70.1060">
    <property type="entry name" value="Dimeric alpha+beta barrel"/>
    <property type="match status" value="1"/>
</dbReference>
<dbReference type="PANTHER" id="PTHR33606">
    <property type="entry name" value="PROTEIN YCII"/>
    <property type="match status" value="1"/>
</dbReference>
<dbReference type="PANTHER" id="PTHR33606:SF3">
    <property type="entry name" value="PROTEIN YCII"/>
    <property type="match status" value="1"/>
</dbReference>
<evidence type="ECO:0000313" key="4">
    <source>
        <dbReference type="Proteomes" id="UP000034917"/>
    </source>
</evidence>
<dbReference type="SUPFAM" id="SSF54909">
    <property type="entry name" value="Dimeric alpha+beta barrel"/>
    <property type="match status" value="1"/>
</dbReference>
<dbReference type="InterPro" id="IPR011008">
    <property type="entry name" value="Dimeric_a/b-barrel"/>
</dbReference>
<comment type="similarity">
    <text evidence="1">Belongs to the YciI family.</text>
</comment>
<reference evidence="3 4" key="1">
    <citation type="journal article" date="2015" name="Nature">
        <title>rRNA introns, odd ribosomes, and small enigmatic genomes across a large radiation of phyla.</title>
        <authorList>
            <person name="Brown C.T."/>
            <person name="Hug L.A."/>
            <person name="Thomas B.C."/>
            <person name="Sharon I."/>
            <person name="Castelle C.J."/>
            <person name="Singh A."/>
            <person name="Wilkins M.J."/>
            <person name="Williams K.H."/>
            <person name="Banfield J.F."/>
        </authorList>
    </citation>
    <scope>NUCLEOTIDE SEQUENCE [LARGE SCALE GENOMIC DNA]</scope>
</reference>
<sequence>MQFIVIGKDGKDEKAIERRTVAREAHLKLGDEMEASGERWYGSVMLDDNGKMIGSMAVMDFPSEKELKEWLKKEPYVFNKVWQTIEVYKCNVKRPWKFNRPQSFFEERSKISK</sequence>
<dbReference type="Proteomes" id="UP000034917">
    <property type="component" value="Unassembled WGS sequence"/>
</dbReference>
<dbReference type="PATRIC" id="fig|1618486.3.peg.94"/>
<comment type="caution">
    <text evidence="3">The sequence shown here is derived from an EMBL/GenBank/DDBJ whole genome shotgun (WGS) entry which is preliminary data.</text>
</comment>
<accession>A0A0G0IQL2</accession>
<evidence type="ECO:0000313" key="3">
    <source>
        <dbReference type="EMBL" id="KKQ26474.1"/>
    </source>
</evidence>
<organism evidence="3 4">
    <name type="scientific">Candidatus Roizmanbacteria bacterium GW2011_GWC2_37_13</name>
    <dbReference type="NCBI Taxonomy" id="1618486"/>
    <lineage>
        <taxon>Bacteria</taxon>
        <taxon>Candidatus Roizmaniibacteriota</taxon>
    </lineage>
</organism>